<dbReference type="Proteomes" id="UP000198517">
    <property type="component" value="Unassembled WGS sequence"/>
</dbReference>
<gene>
    <name evidence="2" type="ORF">SAMN05421544_10315</name>
</gene>
<dbReference type="AlphaFoldDB" id="A0A1G7A4C7"/>
<accession>A0A1G7A4C7</accession>
<feature type="transmembrane region" description="Helical" evidence="1">
    <location>
        <begin position="5"/>
        <end position="23"/>
    </location>
</feature>
<evidence type="ECO:0000313" key="2">
    <source>
        <dbReference type="EMBL" id="SDE08746.1"/>
    </source>
</evidence>
<organism evidence="2 3">
    <name type="scientific">Riemerella columbipharyngis</name>
    <dbReference type="NCBI Taxonomy" id="1071918"/>
    <lineage>
        <taxon>Bacteria</taxon>
        <taxon>Pseudomonadati</taxon>
        <taxon>Bacteroidota</taxon>
        <taxon>Flavobacteriia</taxon>
        <taxon>Flavobacteriales</taxon>
        <taxon>Weeksellaceae</taxon>
        <taxon>Riemerella</taxon>
    </lineage>
</organism>
<name>A0A1G7A4C7_9FLAO</name>
<evidence type="ECO:0000313" key="3">
    <source>
        <dbReference type="Proteomes" id="UP000198517"/>
    </source>
</evidence>
<proteinExistence type="predicted"/>
<keyword evidence="1" id="KW-1133">Transmembrane helix</keyword>
<keyword evidence="1" id="KW-0472">Membrane</keyword>
<feature type="transmembrane region" description="Helical" evidence="1">
    <location>
        <begin position="29"/>
        <end position="46"/>
    </location>
</feature>
<keyword evidence="3" id="KW-1185">Reference proteome</keyword>
<evidence type="ECO:0000256" key="1">
    <source>
        <dbReference type="SAM" id="Phobius"/>
    </source>
</evidence>
<keyword evidence="1" id="KW-0812">Transmembrane</keyword>
<sequence>MIITYFKAIFVIGIISAIAFAFIRRYENMLISFILILASIITIYLIKKEQKLDR</sequence>
<dbReference type="EMBL" id="FNAS01000003">
    <property type="protein sequence ID" value="SDE08746.1"/>
    <property type="molecule type" value="Genomic_DNA"/>
</dbReference>
<protein>
    <submittedName>
        <fullName evidence="2">Uncharacterized protein</fullName>
    </submittedName>
</protein>
<reference evidence="2 3" key="1">
    <citation type="submission" date="2016-10" db="EMBL/GenBank/DDBJ databases">
        <authorList>
            <person name="de Groot N.N."/>
        </authorList>
    </citation>
    <scope>NUCLEOTIDE SEQUENCE [LARGE SCALE GENOMIC DNA]</scope>
    <source>
        <strain evidence="2 3">DSM 24015</strain>
    </source>
</reference>